<evidence type="ECO:0000313" key="10">
    <source>
        <dbReference type="EMBL" id="PNZ69342.1"/>
    </source>
</evidence>
<dbReference type="Gene3D" id="3.40.630.10">
    <property type="entry name" value="Zn peptidases"/>
    <property type="match status" value="1"/>
</dbReference>
<keyword evidence="6" id="KW-0862">Zinc</keyword>
<dbReference type="NCBIfam" id="NF005591">
    <property type="entry name" value="PRK07318.1"/>
    <property type="match status" value="1"/>
</dbReference>
<dbReference type="Proteomes" id="UP000242470">
    <property type="component" value="Unassembled WGS sequence"/>
</dbReference>
<reference evidence="10 11" key="1">
    <citation type="submission" date="2017-08" db="EMBL/GenBank/DDBJ databases">
        <title>Draft genome sequences of 64 type strains of genus Staph aureus.</title>
        <authorList>
            <person name="Cole K."/>
            <person name="Golubchik T."/>
            <person name="Russell J."/>
            <person name="Foster D."/>
            <person name="Llewelyn M."/>
            <person name="Wilson D."/>
            <person name="Crook D."/>
            <person name="Paul J."/>
        </authorList>
    </citation>
    <scope>NUCLEOTIDE SEQUENCE [LARGE SCALE GENOMIC DNA]</scope>
    <source>
        <strain evidence="10 11">NCTC 12101</strain>
    </source>
</reference>
<name>A0AAP8TU31_9STAP</name>
<protein>
    <submittedName>
        <fullName evidence="10">Dipeptidase PepV</fullName>
    </submittedName>
</protein>
<dbReference type="RefSeq" id="WP_059107115.1">
    <property type="nucleotide sequence ID" value="NZ_AP024589.1"/>
</dbReference>
<dbReference type="PANTHER" id="PTHR43808:SF31">
    <property type="entry name" value="N-ACETYL-L-CITRULLINE DEACETYLASE"/>
    <property type="match status" value="1"/>
</dbReference>
<dbReference type="GeneID" id="64981969"/>
<organism evidence="10 11">
    <name type="scientific">Staphylococcus auricularis</name>
    <dbReference type="NCBI Taxonomy" id="29379"/>
    <lineage>
        <taxon>Bacteria</taxon>
        <taxon>Bacillati</taxon>
        <taxon>Bacillota</taxon>
        <taxon>Bacilli</taxon>
        <taxon>Bacillales</taxon>
        <taxon>Staphylococcaceae</taxon>
        <taxon>Staphylococcus</taxon>
    </lineage>
</organism>
<keyword evidence="8" id="KW-0482">Metalloprotease</keyword>
<dbReference type="InterPro" id="IPR011650">
    <property type="entry name" value="Peptidase_M20_dimer"/>
</dbReference>
<keyword evidence="7" id="KW-0224">Dipeptidase</keyword>
<keyword evidence="3" id="KW-0645">Protease</keyword>
<dbReference type="PANTHER" id="PTHR43808">
    <property type="entry name" value="ACETYLORNITHINE DEACETYLASE"/>
    <property type="match status" value="1"/>
</dbReference>
<evidence type="ECO:0000256" key="1">
    <source>
        <dbReference type="ARBA" id="ARBA00001947"/>
    </source>
</evidence>
<dbReference type="InterPro" id="IPR036264">
    <property type="entry name" value="Bact_exopeptidase_dim_dom"/>
</dbReference>
<evidence type="ECO:0000256" key="5">
    <source>
        <dbReference type="ARBA" id="ARBA00022801"/>
    </source>
</evidence>
<evidence type="ECO:0000256" key="3">
    <source>
        <dbReference type="ARBA" id="ARBA00022670"/>
    </source>
</evidence>
<dbReference type="GO" id="GO:0008270">
    <property type="term" value="F:zinc ion binding"/>
    <property type="evidence" value="ECO:0007669"/>
    <property type="project" value="InterPro"/>
</dbReference>
<dbReference type="InterPro" id="IPR050072">
    <property type="entry name" value="Peptidase_M20A"/>
</dbReference>
<comment type="cofactor">
    <cofactor evidence="1">
        <name>Zn(2+)</name>
        <dbReference type="ChEBI" id="CHEBI:29105"/>
    </cofactor>
</comment>
<comment type="caution">
    <text evidence="10">The sequence shown here is derived from an EMBL/GenBank/DDBJ whole genome shotgun (WGS) entry which is preliminary data.</text>
</comment>
<evidence type="ECO:0000256" key="6">
    <source>
        <dbReference type="ARBA" id="ARBA00022833"/>
    </source>
</evidence>
<evidence type="ECO:0000256" key="8">
    <source>
        <dbReference type="ARBA" id="ARBA00023049"/>
    </source>
</evidence>
<evidence type="ECO:0000259" key="9">
    <source>
        <dbReference type="Pfam" id="PF07687"/>
    </source>
</evidence>
<gene>
    <name evidence="10" type="ORF">CD158_01075</name>
</gene>
<comment type="similarity">
    <text evidence="2">Belongs to the peptidase M20A family.</text>
</comment>
<dbReference type="AlphaFoldDB" id="A0AAP8TU31"/>
<dbReference type="SUPFAM" id="SSF55031">
    <property type="entry name" value="Bacterial exopeptidase dimerisation domain"/>
    <property type="match status" value="1"/>
</dbReference>
<dbReference type="Pfam" id="PF01546">
    <property type="entry name" value="Peptidase_M20"/>
    <property type="match status" value="1"/>
</dbReference>
<dbReference type="SUPFAM" id="SSF53187">
    <property type="entry name" value="Zn-dependent exopeptidases"/>
    <property type="match status" value="1"/>
</dbReference>
<dbReference type="NCBIfam" id="TIGR01887">
    <property type="entry name" value="dipeptidaselike"/>
    <property type="match status" value="1"/>
</dbReference>
<keyword evidence="5" id="KW-0378">Hydrolase</keyword>
<dbReference type="Gene3D" id="3.30.70.360">
    <property type="match status" value="2"/>
</dbReference>
<evidence type="ECO:0000313" key="11">
    <source>
        <dbReference type="Proteomes" id="UP000242470"/>
    </source>
</evidence>
<dbReference type="InterPro" id="IPR002933">
    <property type="entry name" value="Peptidase_M20"/>
</dbReference>
<dbReference type="EMBL" id="PPQW01000004">
    <property type="protein sequence ID" value="PNZ69342.1"/>
    <property type="molecule type" value="Genomic_DNA"/>
</dbReference>
<proteinExistence type="inferred from homology"/>
<evidence type="ECO:0000256" key="7">
    <source>
        <dbReference type="ARBA" id="ARBA00022997"/>
    </source>
</evidence>
<dbReference type="CDD" id="cd03888">
    <property type="entry name" value="M20_PepV"/>
    <property type="match status" value="1"/>
</dbReference>
<dbReference type="GO" id="GO:0006508">
    <property type="term" value="P:proteolysis"/>
    <property type="evidence" value="ECO:0007669"/>
    <property type="project" value="UniProtKB-KW"/>
</dbReference>
<dbReference type="GO" id="GO:0008237">
    <property type="term" value="F:metallopeptidase activity"/>
    <property type="evidence" value="ECO:0007669"/>
    <property type="project" value="UniProtKB-KW"/>
</dbReference>
<dbReference type="InterPro" id="IPR010964">
    <property type="entry name" value="M20A_pepV-rel"/>
</dbReference>
<feature type="domain" description="Peptidase M20 dimerisation" evidence="9">
    <location>
        <begin position="260"/>
        <end position="371"/>
    </location>
</feature>
<sequence length="472" mass="53629">MWKEKVQAYEQQIIDDLKGLLSIESVRDDSKATTDYPVGPGPREALEYMYQLAERDGFTTHDVDHIAGRIEVGEGEDVFGILCHVDVVPAGDGWDSDPFDPVVTDDRIVSRGTLDDKGPTIAAYYAVKILNDMNVNWKKRLHIIIGTDEESDWKCTDRYFETEEMPELGFAPDAEFPAIHGEKGLTTFDVIQKHREEDLDEPEYELYTFKSGERYNMVPDEAVARLFVKENMTDVVQNFEQFLTEHKLEGSNIVDRGILELRVQGKAVHAMDPSIGVNAGLYLLHFLATLNLDKTATNFVDFSEKYLFESHFGEKLGMKFHTDTMGDVTTNVGVIQYDHKNGESQFGINLRYPDGFDFDEAIQRFGKEAEALGFDITVGEHKVPHYVDKNDPFVQTLVQAYRNQTGDETEPYTIGGGTYARNLEKGVAFGAMFEDSEDLMHQKNEYITKKQLFNATSIYLEALYELCVEKDE</sequence>
<dbReference type="Pfam" id="PF07687">
    <property type="entry name" value="M20_dimer"/>
    <property type="match status" value="1"/>
</dbReference>
<dbReference type="GO" id="GO:0008777">
    <property type="term" value="F:acetylornithine deacetylase activity"/>
    <property type="evidence" value="ECO:0007669"/>
    <property type="project" value="TreeGrafter"/>
</dbReference>
<accession>A0AAP8TU31</accession>
<keyword evidence="4" id="KW-0479">Metal-binding</keyword>
<dbReference type="GO" id="GO:0006526">
    <property type="term" value="P:L-arginine biosynthetic process"/>
    <property type="evidence" value="ECO:0007669"/>
    <property type="project" value="TreeGrafter"/>
</dbReference>
<evidence type="ECO:0000256" key="4">
    <source>
        <dbReference type="ARBA" id="ARBA00022723"/>
    </source>
</evidence>
<evidence type="ECO:0000256" key="2">
    <source>
        <dbReference type="ARBA" id="ARBA00006247"/>
    </source>
</evidence>
<dbReference type="GO" id="GO:0016805">
    <property type="term" value="F:dipeptidase activity"/>
    <property type="evidence" value="ECO:0007669"/>
    <property type="project" value="UniProtKB-KW"/>
</dbReference>